<dbReference type="Proteomes" id="UP000027734">
    <property type="component" value="Unassembled WGS sequence"/>
</dbReference>
<name>A0A073III3_9RHOB</name>
<sequence>MKFALPLFLLASPALAHTGAHLHPHGSENWIIGALLVGTCFTVLAAKRLKAARAEKRS</sequence>
<dbReference type="EMBL" id="JAMC01000002">
    <property type="protein sequence ID" value="KEJ90138.1"/>
    <property type="molecule type" value="Genomic_DNA"/>
</dbReference>
<accession>A0A073III3</accession>
<keyword evidence="2" id="KW-0732">Signal</keyword>
<reference evidence="3 4" key="1">
    <citation type="submission" date="2014-01" db="EMBL/GenBank/DDBJ databases">
        <title>Sulfitobacter donghicola JCM 14565 Genome Sequencing.</title>
        <authorList>
            <person name="Lai Q."/>
            <person name="Hong Z."/>
        </authorList>
    </citation>
    <scope>NUCLEOTIDE SEQUENCE [LARGE SCALE GENOMIC DNA]</scope>
    <source>
        <strain evidence="3 4">JCM 14565</strain>
    </source>
</reference>
<keyword evidence="1" id="KW-0812">Transmembrane</keyword>
<organism evidence="3 4">
    <name type="scientific">Sulfitobacter donghicola DSW-25 = KCTC 12864 = JCM 14565</name>
    <dbReference type="NCBI Taxonomy" id="1300350"/>
    <lineage>
        <taxon>Bacteria</taxon>
        <taxon>Pseudomonadati</taxon>
        <taxon>Pseudomonadota</taxon>
        <taxon>Alphaproteobacteria</taxon>
        <taxon>Rhodobacterales</taxon>
        <taxon>Roseobacteraceae</taxon>
        <taxon>Sulfitobacter</taxon>
    </lineage>
</organism>
<evidence type="ECO:0000256" key="2">
    <source>
        <dbReference type="SAM" id="SignalP"/>
    </source>
</evidence>
<gene>
    <name evidence="3" type="ORF">DSW25_08035</name>
</gene>
<evidence type="ECO:0000256" key="1">
    <source>
        <dbReference type="SAM" id="Phobius"/>
    </source>
</evidence>
<proteinExistence type="predicted"/>
<feature type="chain" id="PRO_5001691580" description="Peptidase M23" evidence="2">
    <location>
        <begin position="17"/>
        <end position="58"/>
    </location>
</feature>
<dbReference type="RefSeq" id="WP_169736152.1">
    <property type="nucleotide sequence ID" value="NZ_JAMC01000002.1"/>
</dbReference>
<evidence type="ECO:0000313" key="3">
    <source>
        <dbReference type="EMBL" id="KEJ90138.1"/>
    </source>
</evidence>
<feature type="signal peptide" evidence="2">
    <location>
        <begin position="1"/>
        <end position="16"/>
    </location>
</feature>
<evidence type="ECO:0008006" key="5">
    <source>
        <dbReference type="Google" id="ProtNLM"/>
    </source>
</evidence>
<comment type="caution">
    <text evidence="3">The sequence shown here is derived from an EMBL/GenBank/DDBJ whole genome shotgun (WGS) entry which is preliminary data.</text>
</comment>
<evidence type="ECO:0000313" key="4">
    <source>
        <dbReference type="Proteomes" id="UP000027734"/>
    </source>
</evidence>
<feature type="transmembrane region" description="Helical" evidence="1">
    <location>
        <begin position="32"/>
        <end position="49"/>
    </location>
</feature>
<protein>
    <recommendedName>
        <fullName evidence="5">Peptidase M23</fullName>
    </recommendedName>
</protein>
<keyword evidence="1" id="KW-0472">Membrane</keyword>
<keyword evidence="4" id="KW-1185">Reference proteome</keyword>
<dbReference type="AlphaFoldDB" id="A0A073III3"/>
<dbReference type="STRING" id="1300350.Z948_408"/>
<keyword evidence="1" id="KW-1133">Transmembrane helix</keyword>